<dbReference type="Gene3D" id="3.30.70.240">
    <property type="match status" value="1"/>
</dbReference>
<dbReference type="EMBL" id="FLUM01000001">
    <property type="protein sequence ID" value="SBV94613.1"/>
    <property type="molecule type" value="Genomic_DNA"/>
</dbReference>
<name>A0A212J598_9BACT</name>
<evidence type="ECO:0000259" key="2">
    <source>
        <dbReference type="Pfam" id="PF01205"/>
    </source>
</evidence>
<protein>
    <recommendedName>
        <fullName evidence="2">Impact N-terminal domain-containing protein</fullName>
    </recommendedName>
</protein>
<dbReference type="InterPro" id="IPR023582">
    <property type="entry name" value="Impact"/>
</dbReference>
<sequence length="201" mass="22889">MLTMEDTFRTIVKTSKAIYTEKRSKFIAYAIPVLSVDDAKAEIEKLRKEYYDARHVCWAYMLGADRKDFRANDDGEPSGTAGKPILGQINSNELTNILIAVVRYFGGIKLGTSGLIVAYREAAAEAIMEADIIEKTVDCQISFSFEYPFMNDVMKIVKDLEPTILNQSYEMNCLMTLEIRKAKFEELKNRLEKVESLKITE</sequence>
<dbReference type="PANTHER" id="PTHR16301:SF20">
    <property type="entry name" value="IMPACT FAMILY MEMBER YIGZ"/>
    <property type="match status" value="1"/>
</dbReference>
<dbReference type="Pfam" id="PF01205">
    <property type="entry name" value="Impact_N"/>
    <property type="match status" value="1"/>
</dbReference>
<dbReference type="GO" id="GO:0005737">
    <property type="term" value="C:cytoplasm"/>
    <property type="evidence" value="ECO:0007669"/>
    <property type="project" value="TreeGrafter"/>
</dbReference>
<dbReference type="AlphaFoldDB" id="A0A212J598"/>
<evidence type="ECO:0000256" key="1">
    <source>
        <dbReference type="ARBA" id="ARBA00007665"/>
    </source>
</evidence>
<dbReference type="SUPFAM" id="SSF54211">
    <property type="entry name" value="Ribosomal protein S5 domain 2-like"/>
    <property type="match status" value="1"/>
</dbReference>
<comment type="similarity">
    <text evidence="1">Belongs to the IMPACT family.</text>
</comment>
<dbReference type="InterPro" id="IPR001498">
    <property type="entry name" value="Impact_N"/>
</dbReference>
<dbReference type="PANTHER" id="PTHR16301">
    <property type="entry name" value="IMPACT-RELATED"/>
    <property type="match status" value="1"/>
</dbReference>
<proteinExistence type="inferred from homology"/>
<dbReference type="InterPro" id="IPR036956">
    <property type="entry name" value="Impact_N_sf"/>
</dbReference>
<organism evidence="3">
    <name type="scientific">uncultured Dysgonomonas sp</name>
    <dbReference type="NCBI Taxonomy" id="206096"/>
    <lineage>
        <taxon>Bacteria</taxon>
        <taxon>Pseudomonadati</taxon>
        <taxon>Bacteroidota</taxon>
        <taxon>Bacteroidia</taxon>
        <taxon>Bacteroidales</taxon>
        <taxon>Dysgonomonadaceae</taxon>
        <taxon>Dysgonomonas</taxon>
        <taxon>environmental samples</taxon>
    </lineage>
</organism>
<reference evidence="3" key="1">
    <citation type="submission" date="2016-04" db="EMBL/GenBank/DDBJ databases">
        <authorList>
            <person name="Evans L.H."/>
            <person name="Alamgir A."/>
            <person name="Owens N."/>
            <person name="Weber N.D."/>
            <person name="Virtaneva K."/>
            <person name="Barbian K."/>
            <person name="Babar A."/>
            <person name="Rosenke K."/>
        </authorList>
    </citation>
    <scope>NUCLEOTIDE SEQUENCE</scope>
    <source>
        <strain evidence="3">86-1</strain>
    </source>
</reference>
<feature type="domain" description="Impact N-terminal" evidence="2">
    <location>
        <begin position="22"/>
        <end position="127"/>
    </location>
</feature>
<dbReference type="GO" id="GO:0006446">
    <property type="term" value="P:regulation of translational initiation"/>
    <property type="evidence" value="ECO:0007669"/>
    <property type="project" value="TreeGrafter"/>
</dbReference>
<dbReference type="InterPro" id="IPR020568">
    <property type="entry name" value="Ribosomal_Su5_D2-typ_SF"/>
</dbReference>
<dbReference type="Gene3D" id="3.30.230.30">
    <property type="entry name" value="Impact, N-terminal domain"/>
    <property type="match status" value="1"/>
</dbReference>
<gene>
    <name evidence="3" type="ORF">KL86DYS1_11180</name>
</gene>
<evidence type="ECO:0000313" key="3">
    <source>
        <dbReference type="EMBL" id="SBV94613.1"/>
    </source>
</evidence>
<accession>A0A212J598</accession>